<dbReference type="InterPro" id="IPR000620">
    <property type="entry name" value="EamA_dom"/>
</dbReference>
<keyword evidence="5 7" id="KW-1133">Transmembrane helix</keyword>
<dbReference type="EMBL" id="AEPW01000106">
    <property type="protein sequence ID" value="EFU75365.1"/>
    <property type="molecule type" value="Genomic_DNA"/>
</dbReference>
<dbReference type="Pfam" id="PF00892">
    <property type="entry name" value="EamA"/>
    <property type="match status" value="2"/>
</dbReference>
<evidence type="ECO:0000256" key="1">
    <source>
        <dbReference type="ARBA" id="ARBA00004651"/>
    </source>
</evidence>
<keyword evidence="6 7" id="KW-0472">Membrane</keyword>
<feature type="transmembrane region" description="Helical" evidence="7">
    <location>
        <begin position="36"/>
        <end position="53"/>
    </location>
</feature>
<evidence type="ECO:0000313" key="9">
    <source>
        <dbReference type="EMBL" id="EFU75365.1"/>
    </source>
</evidence>
<name>E6LRY8_9FIRM</name>
<evidence type="ECO:0000256" key="3">
    <source>
        <dbReference type="ARBA" id="ARBA00022475"/>
    </source>
</evidence>
<dbReference type="SUPFAM" id="SSF103481">
    <property type="entry name" value="Multidrug resistance efflux transporter EmrE"/>
    <property type="match status" value="2"/>
</dbReference>
<dbReference type="PANTHER" id="PTHR42920">
    <property type="entry name" value="OS03G0707200 PROTEIN-RELATED"/>
    <property type="match status" value="1"/>
</dbReference>
<dbReference type="eggNOG" id="COG0697">
    <property type="taxonomic scope" value="Bacteria"/>
</dbReference>
<dbReference type="RefSeq" id="WP_008752482.1">
    <property type="nucleotide sequence ID" value="NZ_GL622296.1"/>
</dbReference>
<accession>E6LRY8</accession>
<dbReference type="HOGENOM" id="CLU_033863_21_3_9"/>
<feature type="transmembrane region" description="Helical" evidence="7">
    <location>
        <begin position="7"/>
        <end position="24"/>
    </location>
</feature>
<feature type="transmembrane region" description="Helical" evidence="7">
    <location>
        <begin position="94"/>
        <end position="112"/>
    </location>
</feature>
<feature type="transmembrane region" description="Helical" evidence="7">
    <location>
        <begin position="261"/>
        <end position="282"/>
    </location>
</feature>
<reference evidence="9 10" key="1">
    <citation type="submission" date="2010-12" db="EMBL/GenBank/DDBJ databases">
        <authorList>
            <person name="Muzny D."/>
            <person name="Qin X."/>
            <person name="Deng J."/>
            <person name="Jiang H."/>
            <person name="Liu Y."/>
            <person name="Qu J."/>
            <person name="Song X.-Z."/>
            <person name="Zhang L."/>
            <person name="Thornton R."/>
            <person name="Coyle M."/>
            <person name="Francisco L."/>
            <person name="Jackson L."/>
            <person name="Javaid M."/>
            <person name="Korchina V."/>
            <person name="Kovar C."/>
            <person name="Mata R."/>
            <person name="Mathew T."/>
            <person name="Ngo R."/>
            <person name="Nguyen L."/>
            <person name="Nguyen N."/>
            <person name="Okwuonu G."/>
            <person name="Ongeri F."/>
            <person name="Pham C."/>
            <person name="Simmons D."/>
            <person name="Wilczek-Boney K."/>
            <person name="Hale W."/>
            <person name="Jakkamsetti A."/>
            <person name="Pham P."/>
            <person name="Ruth R."/>
            <person name="San Lucas F."/>
            <person name="Warren J."/>
            <person name="Zhang J."/>
            <person name="Zhao Z."/>
            <person name="Zhou C."/>
            <person name="Zhu D."/>
            <person name="Lee S."/>
            <person name="Bess C."/>
            <person name="Blankenburg K."/>
            <person name="Forbes L."/>
            <person name="Fu Q."/>
            <person name="Gubbala S."/>
            <person name="Hirani K."/>
            <person name="Jayaseelan J.C."/>
            <person name="Lara F."/>
            <person name="Munidasa M."/>
            <person name="Palculict T."/>
            <person name="Patil S."/>
            <person name="Pu L.-L."/>
            <person name="Saada N."/>
            <person name="Tang L."/>
            <person name="Weissenberger G."/>
            <person name="Zhu Y."/>
            <person name="Hemphill L."/>
            <person name="Shang Y."/>
            <person name="Youmans B."/>
            <person name="Ayvaz T."/>
            <person name="Ross M."/>
            <person name="Santibanez J."/>
            <person name="Aqrawi P."/>
            <person name="Gross S."/>
            <person name="Joshi V."/>
            <person name="Fowler G."/>
            <person name="Nazareth L."/>
            <person name="Reid J."/>
            <person name="Worley K."/>
            <person name="Petrosino J."/>
            <person name="Highlander S."/>
            <person name="Gibbs R."/>
        </authorList>
    </citation>
    <scope>NUCLEOTIDE SEQUENCE [LARGE SCALE GENOMIC DNA]</scope>
    <source>
        <strain evidence="9 10">DSM 3986</strain>
    </source>
</reference>
<organism evidence="9 10">
    <name type="scientific">Lachnoanaerobaculum saburreum DSM 3986</name>
    <dbReference type="NCBI Taxonomy" id="887325"/>
    <lineage>
        <taxon>Bacteria</taxon>
        <taxon>Bacillati</taxon>
        <taxon>Bacillota</taxon>
        <taxon>Clostridia</taxon>
        <taxon>Lachnospirales</taxon>
        <taxon>Lachnospiraceae</taxon>
        <taxon>Lachnoanaerobaculum</taxon>
    </lineage>
</organism>
<feature type="transmembrane region" description="Helical" evidence="7">
    <location>
        <begin position="142"/>
        <end position="162"/>
    </location>
</feature>
<comment type="subcellular location">
    <subcellularLocation>
        <location evidence="1">Cell membrane</location>
        <topology evidence="1">Multi-pass membrane protein</topology>
    </subcellularLocation>
</comment>
<dbReference type="Proteomes" id="UP000003434">
    <property type="component" value="Unassembled WGS sequence"/>
</dbReference>
<dbReference type="InterPro" id="IPR051258">
    <property type="entry name" value="Diverse_Substrate_Transporter"/>
</dbReference>
<keyword evidence="3" id="KW-1003">Cell membrane</keyword>
<feature type="transmembrane region" description="Helical" evidence="7">
    <location>
        <begin position="236"/>
        <end position="255"/>
    </location>
</feature>
<feature type="domain" description="EamA" evidence="8">
    <location>
        <begin position="144"/>
        <end position="276"/>
    </location>
</feature>
<gene>
    <name evidence="9" type="ORF">HMPREF0381_2723</name>
</gene>
<comment type="caution">
    <text evidence="9">The sequence shown here is derived from an EMBL/GenBank/DDBJ whole genome shotgun (WGS) entry which is preliminary data.</text>
</comment>
<evidence type="ECO:0000256" key="4">
    <source>
        <dbReference type="ARBA" id="ARBA00022692"/>
    </source>
</evidence>
<dbReference type="PANTHER" id="PTHR42920:SF5">
    <property type="entry name" value="EAMA DOMAIN-CONTAINING PROTEIN"/>
    <property type="match status" value="1"/>
</dbReference>
<feature type="transmembrane region" description="Helical" evidence="7">
    <location>
        <begin position="65"/>
        <end position="88"/>
    </location>
</feature>
<keyword evidence="4 7" id="KW-0812">Transmembrane</keyword>
<evidence type="ECO:0000256" key="5">
    <source>
        <dbReference type="ARBA" id="ARBA00022989"/>
    </source>
</evidence>
<feature type="transmembrane region" description="Helical" evidence="7">
    <location>
        <begin position="174"/>
        <end position="193"/>
    </location>
</feature>
<evidence type="ECO:0000256" key="6">
    <source>
        <dbReference type="ARBA" id="ARBA00023136"/>
    </source>
</evidence>
<evidence type="ECO:0000259" key="8">
    <source>
        <dbReference type="Pfam" id="PF00892"/>
    </source>
</evidence>
<feature type="domain" description="EamA" evidence="8">
    <location>
        <begin position="5"/>
        <end position="135"/>
    </location>
</feature>
<evidence type="ECO:0000313" key="10">
    <source>
        <dbReference type="Proteomes" id="UP000003434"/>
    </source>
</evidence>
<evidence type="ECO:0000256" key="2">
    <source>
        <dbReference type="ARBA" id="ARBA00007362"/>
    </source>
</evidence>
<dbReference type="AlphaFoldDB" id="E6LRY8"/>
<protein>
    <submittedName>
        <fullName evidence="9">Putative membrane protein</fullName>
    </submittedName>
</protein>
<dbReference type="InterPro" id="IPR037185">
    <property type="entry name" value="EmrE-like"/>
</dbReference>
<evidence type="ECO:0000256" key="7">
    <source>
        <dbReference type="SAM" id="Phobius"/>
    </source>
</evidence>
<comment type="similarity">
    <text evidence="2">Belongs to the EamA transporter family.</text>
</comment>
<feature type="transmembrane region" description="Helical" evidence="7">
    <location>
        <begin position="119"/>
        <end position="136"/>
    </location>
</feature>
<dbReference type="GO" id="GO:0005886">
    <property type="term" value="C:plasma membrane"/>
    <property type="evidence" value="ECO:0007669"/>
    <property type="project" value="UniProtKB-SubCell"/>
</dbReference>
<proteinExistence type="inferred from homology"/>
<sequence>MKKTLGIIGLVIVTIIWGGGFVASDIALNELSPFEIMSYRFLIASIIMGVFAWRNLKTIRKDEIIYGSILGIALFSGFALQIIGLKYTTPSNNAFLTATNVVMVPFIAYFIGRKNLNKADIIGSFTALIGVGILSLQSNFSISAGDLFTLFCALGFAFQIYLTGIFGKKIRPSILNFLQMFTAFCLSIIGLLFSGSINLSLSKQGFSAIIYLGVVSTALCYFLQTAAQKHVDETKSAIILSMEAVFGTLFSIILLGEKPNLKMVIGGIMILSAVLISELQFFKEKQE</sequence>
<feature type="transmembrane region" description="Helical" evidence="7">
    <location>
        <begin position="205"/>
        <end position="224"/>
    </location>
</feature>